<dbReference type="STRING" id="3818.A0A445BAJ0"/>
<dbReference type="OrthoDB" id="10265891at2759"/>
<dbReference type="AlphaFoldDB" id="A0A445BAJ0"/>
<dbReference type="InterPro" id="IPR013785">
    <property type="entry name" value="Aldolase_TIM"/>
</dbReference>
<evidence type="ECO:0000256" key="3">
    <source>
        <dbReference type="ARBA" id="ARBA00023002"/>
    </source>
</evidence>
<dbReference type="InterPro" id="IPR004136">
    <property type="entry name" value="NMO"/>
</dbReference>
<evidence type="ECO:0000313" key="5">
    <source>
        <dbReference type="Proteomes" id="UP000289738"/>
    </source>
</evidence>
<reference evidence="4 5" key="1">
    <citation type="submission" date="2019-01" db="EMBL/GenBank/DDBJ databases">
        <title>Sequencing of cultivated peanut Arachis hypogaea provides insights into genome evolution and oil improvement.</title>
        <authorList>
            <person name="Chen X."/>
        </authorList>
    </citation>
    <scope>NUCLEOTIDE SEQUENCE [LARGE SCALE GENOMIC DNA]</scope>
    <source>
        <strain evidence="5">cv. Fuhuasheng</strain>
        <tissue evidence="4">Leaves</tissue>
    </source>
</reference>
<name>A0A445BAJ0_ARAHY</name>
<dbReference type="Gene3D" id="3.20.20.70">
    <property type="entry name" value="Aldolase class I"/>
    <property type="match status" value="1"/>
</dbReference>
<dbReference type="Pfam" id="PF03060">
    <property type="entry name" value="NMO"/>
    <property type="match status" value="2"/>
</dbReference>
<dbReference type="PANTHER" id="PTHR32332:SF20">
    <property type="entry name" value="2-NITROPROPANE DIOXYGENASE-LIKE PROTEIN"/>
    <property type="match status" value="1"/>
</dbReference>
<proteinExistence type="predicted"/>
<keyword evidence="5" id="KW-1185">Reference proteome</keyword>
<dbReference type="Proteomes" id="UP000289738">
    <property type="component" value="Chromosome A10"/>
</dbReference>
<evidence type="ECO:0000256" key="2">
    <source>
        <dbReference type="ARBA" id="ARBA00022643"/>
    </source>
</evidence>
<dbReference type="SUPFAM" id="SSF51412">
    <property type="entry name" value="Inosine monophosphate dehydrogenase (IMPDH)"/>
    <property type="match status" value="1"/>
</dbReference>
<dbReference type="PANTHER" id="PTHR32332">
    <property type="entry name" value="2-NITROPROPANE DIOXYGENASE"/>
    <property type="match status" value="1"/>
</dbReference>
<accession>A0A445BAJ0</accession>
<gene>
    <name evidence="4" type="ORF">Ahy_A10g050829</name>
</gene>
<protein>
    <recommendedName>
        <fullName evidence="6">Nitronate monooxygenase domain-containing protein</fullName>
    </recommendedName>
</protein>
<evidence type="ECO:0000313" key="4">
    <source>
        <dbReference type="EMBL" id="RYR35703.1"/>
    </source>
</evidence>
<dbReference type="CDD" id="cd04730">
    <property type="entry name" value="NPD_like"/>
    <property type="match status" value="1"/>
</dbReference>
<comment type="caution">
    <text evidence="4">The sequence shown here is derived from an EMBL/GenBank/DDBJ whole genome shotgun (WGS) entry which is preliminary data.</text>
</comment>
<keyword evidence="3" id="KW-0560">Oxidoreductase</keyword>
<evidence type="ECO:0000256" key="1">
    <source>
        <dbReference type="ARBA" id="ARBA00022630"/>
    </source>
</evidence>
<dbReference type="GO" id="GO:0018580">
    <property type="term" value="F:nitronate monooxygenase activity"/>
    <property type="evidence" value="ECO:0007669"/>
    <property type="project" value="InterPro"/>
</dbReference>
<sequence length="330" mass="35410">MGWRGLLGFEYGIVQAPLGPDISGPELVAAVANAGGLGLLRAPDWESPDYVRGLINKTRSLTDKPFGIGVVLAFPHEQNLKAILDEKVAILQVYWGDCTPDLVAMAHSAGVKIVPQVGDLRGAKQAINAGVDGIIVQGREAGGHVIGQDGLISLVPTVVDLVGNRNIPVIAAGGIVDARGYVAALALGAQGVCLGTRFVATEESYAHPTYKRKLIEMDETEYTDVFGRARWPGAPQRVLKTPFYKDWRSLPPHENETNQPLIGHSTIHGMDREIRRFAGTVPNMTTTGDIESMAMYAGQGVGLIKEILPAGEVVKRLVEGAQILIKQHFN</sequence>
<keyword evidence="1" id="KW-0285">Flavoprotein</keyword>
<evidence type="ECO:0008006" key="6">
    <source>
        <dbReference type="Google" id="ProtNLM"/>
    </source>
</evidence>
<organism evidence="4 5">
    <name type="scientific">Arachis hypogaea</name>
    <name type="common">Peanut</name>
    <dbReference type="NCBI Taxonomy" id="3818"/>
    <lineage>
        <taxon>Eukaryota</taxon>
        <taxon>Viridiplantae</taxon>
        <taxon>Streptophyta</taxon>
        <taxon>Embryophyta</taxon>
        <taxon>Tracheophyta</taxon>
        <taxon>Spermatophyta</taxon>
        <taxon>Magnoliopsida</taxon>
        <taxon>eudicotyledons</taxon>
        <taxon>Gunneridae</taxon>
        <taxon>Pentapetalae</taxon>
        <taxon>rosids</taxon>
        <taxon>fabids</taxon>
        <taxon>Fabales</taxon>
        <taxon>Fabaceae</taxon>
        <taxon>Papilionoideae</taxon>
        <taxon>50 kb inversion clade</taxon>
        <taxon>dalbergioids sensu lato</taxon>
        <taxon>Dalbergieae</taxon>
        <taxon>Pterocarpus clade</taxon>
        <taxon>Arachis</taxon>
    </lineage>
</organism>
<keyword evidence="2" id="KW-0288">FMN</keyword>
<dbReference type="EMBL" id="SDMP01000010">
    <property type="protein sequence ID" value="RYR35703.1"/>
    <property type="molecule type" value="Genomic_DNA"/>
</dbReference>